<accession>A0AAW1LAI3</accession>
<evidence type="ECO:0000313" key="2">
    <source>
        <dbReference type="Proteomes" id="UP001458880"/>
    </source>
</evidence>
<protein>
    <submittedName>
        <fullName evidence="1">Uncharacterized protein</fullName>
    </submittedName>
</protein>
<sequence length="80" mass="9657">MQRILKVPAENWVNDDNVNSTNDVKINKEQQDEINEMREDLGKRIKRKPIWHNDYDMSNLANQRNERRFRKANQTKTNMA</sequence>
<proteinExistence type="predicted"/>
<dbReference type="AlphaFoldDB" id="A0AAW1LAI3"/>
<name>A0AAW1LAI3_POPJA</name>
<dbReference type="EMBL" id="JASPKY010000139">
    <property type="protein sequence ID" value="KAK9730983.1"/>
    <property type="molecule type" value="Genomic_DNA"/>
</dbReference>
<keyword evidence="2" id="KW-1185">Reference proteome</keyword>
<dbReference type="Proteomes" id="UP001458880">
    <property type="component" value="Unassembled WGS sequence"/>
</dbReference>
<evidence type="ECO:0000313" key="1">
    <source>
        <dbReference type="EMBL" id="KAK9730983.1"/>
    </source>
</evidence>
<reference evidence="1 2" key="1">
    <citation type="journal article" date="2024" name="BMC Genomics">
        <title>De novo assembly and annotation of Popillia japonica's genome with initial clues to its potential as an invasive pest.</title>
        <authorList>
            <person name="Cucini C."/>
            <person name="Boschi S."/>
            <person name="Funari R."/>
            <person name="Cardaioli E."/>
            <person name="Iannotti N."/>
            <person name="Marturano G."/>
            <person name="Paoli F."/>
            <person name="Bruttini M."/>
            <person name="Carapelli A."/>
            <person name="Frati F."/>
            <person name="Nardi F."/>
        </authorList>
    </citation>
    <scope>NUCLEOTIDE SEQUENCE [LARGE SCALE GENOMIC DNA]</scope>
    <source>
        <strain evidence="1">DMR45628</strain>
    </source>
</reference>
<organism evidence="1 2">
    <name type="scientific">Popillia japonica</name>
    <name type="common">Japanese beetle</name>
    <dbReference type="NCBI Taxonomy" id="7064"/>
    <lineage>
        <taxon>Eukaryota</taxon>
        <taxon>Metazoa</taxon>
        <taxon>Ecdysozoa</taxon>
        <taxon>Arthropoda</taxon>
        <taxon>Hexapoda</taxon>
        <taxon>Insecta</taxon>
        <taxon>Pterygota</taxon>
        <taxon>Neoptera</taxon>
        <taxon>Endopterygota</taxon>
        <taxon>Coleoptera</taxon>
        <taxon>Polyphaga</taxon>
        <taxon>Scarabaeiformia</taxon>
        <taxon>Scarabaeidae</taxon>
        <taxon>Rutelinae</taxon>
        <taxon>Popillia</taxon>
    </lineage>
</organism>
<gene>
    <name evidence="1" type="ORF">QE152_g14061</name>
</gene>
<comment type="caution">
    <text evidence="1">The sequence shown here is derived from an EMBL/GenBank/DDBJ whole genome shotgun (WGS) entry which is preliminary data.</text>
</comment>